<protein>
    <recommendedName>
        <fullName evidence="5">Exodeoxyribonuclease 7 large subunit</fullName>
        <ecNumber evidence="5">3.1.11.6</ecNumber>
    </recommendedName>
    <alternativeName>
        <fullName evidence="5">Exodeoxyribonuclease VII large subunit</fullName>
        <shortName evidence="5">Exonuclease VII large subunit</shortName>
    </alternativeName>
</protein>
<evidence type="ECO:0000313" key="9">
    <source>
        <dbReference type="EMBL" id="PXX57163.1"/>
    </source>
</evidence>
<evidence type="ECO:0000256" key="3">
    <source>
        <dbReference type="ARBA" id="ARBA00022801"/>
    </source>
</evidence>
<dbReference type="Pfam" id="PF13742">
    <property type="entry name" value="tRNA_anti_2"/>
    <property type="match status" value="1"/>
</dbReference>
<dbReference type="Proteomes" id="UP000248057">
    <property type="component" value="Unassembled WGS sequence"/>
</dbReference>
<feature type="domain" description="Exonuclease VII large subunit C-terminal" evidence="7">
    <location>
        <begin position="123"/>
        <end position="413"/>
    </location>
</feature>
<dbReference type="PANTHER" id="PTHR30008:SF0">
    <property type="entry name" value="EXODEOXYRIBONUCLEASE 7 LARGE SUBUNIT"/>
    <property type="match status" value="1"/>
</dbReference>
<feature type="domain" description="OB-fold nucleic acid binding" evidence="8">
    <location>
        <begin position="5"/>
        <end position="99"/>
    </location>
</feature>
<evidence type="ECO:0000256" key="2">
    <source>
        <dbReference type="ARBA" id="ARBA00022722"/>
    </source>
</evidence>
<dbReference type="GO" id="GO:0008855">
    <property type="term" value="F:exodeoxyribonuclease VII activity"/>
    <property type="evidence" value="ECO:0007669"/>
    <property type="project" value="UniProtKB-UniRule"/>
</dbReference>
<proteinExistence type="inferred from homology"/>
<reference evidence="9 10" key="1">
    <citation type="submission" date="2018-05" db="EMBL/GenBank/DDBJ databases">
        <title>Genomic Encyclopedia of Type Strains, Phase IV (KMG-IV): sequencing the most valuable type-strain genomes for metagenomic binning, comparative biology and taxonomic classification.</title>
        <authorList>
            <person name="Goeker M."/>
        </authorList>
    </citation>
    <scope>NUCLEOTIDE SEQUENCE [LARGE SCALE GENOMIC DNA]</scope>
    <source>
        <strain evidence="9 10">DSM 24995</strain>
    </source>
</reference>
<dbReference type="InterPro" id="IPR025824">
    <property type="entry name" value="OB-fold_nuc-bd_dom"/>
</dbReference>
<keyword evidence="10" id="KW-1185">Reference proteome</keyword>
<dbReference type="GO" id="GO:0009318">
    <property type="term" value="C:exodeoxyribonuclease VII complex"/>
    <property type="evidence" value="ECO:0007669"/>
    <property type="project" value="UniProtKB-UniRule"/>
</dbReference>
<comment type="similarity">
    <text evidence="5 6">Belongs to the XseA family.</text>
</comment>
<dbReference type="GO" id="GO:0003676">
    <property type="term" value="F:nucleic acid binding"/>
    <property type="evidence" value="ECO:0007669"/>
    <property type="project" value="InterPro"/>
</dbReference>
<dbReference type="PANTHER" id="PTHR30008">
    <property type="entry name" value="EXODEOXYRIBONUCLEASE 7 LARGE SUBUNIT"/>
    <property type="match status" value="1"/>
</dbReference>
<dbReference type="Pfam" id="PF02601">
    <property type="entry name" value="Exonuc_VII_L"/>
    <property type="match status" value="1"/>
</dbReference>
<comment type="subunit">
    <text evidence="5">Heterooligomer composed of large and small subunits.</text>
</comment>
<dbReference type="GeneID" id="86059816"/>
<keyword evidence="3 5" id="KW-0378">Hydrolase</keyword>
<evidence type="ECO:0000256" key="1">
    <source>
        <dbReference type="ARBA" id="ARBA00022490"/>
    </source>
</evidence>
<dbReference type="InterPro" id="IPR003753">
    <property type="entry name" value="Exonuc_VII_L"/>
</dbReference>
<evidence type="ECO:0000313" key="10">
    <source>
        <dbReference type="Proteomes" id="UP000248057"/>
    </source>
</evidence>
<evidence type="ECO:0000256" key="6">
    <source>
        <dbReference type="RuleBase" id="RU004355"/>
    </source>
</evidence>
<evidence type="ECO:0000256" key="4">
    <source>
        <dbReference type="ARBA" id="ARBA00022839"/>
    </source>
</evidence>
<comment type="caution">
    <text evidence="9">The sequence shown here is derived from an EMBL/GenBank/DDBJ whole genome shotgun (WGS) entry which is preliminary data.</text>
</comment>
<evidence type="ECO:0000259" key="8">
    <source>
        <dbReference type="Pfam" id="PF13742"/>
    </source>
</evidence>
<keyword evidence="2 5" id="KW-0540">Nuclease</keyword>
<evidence type="ECO:0000256" key="5">
    <source>
        <dbReference type="HAMAP-Rule" id="MF_00378"/>
    </source>
</evidence>
<accession>A0A2V3YEB6</accession>
<sequence>MASVYSVSQVNAYIKNMFAQDFALNRISIKGEVSNCKYHTSGHIYFTLKDRGAAIACVMFAGQRKGLTFKLEEGQKVVAKGSVEVYERDGRYQLYAQEITKEGVGDLFERFQKLRDELEEMGMFSPEYKQPIPRYARKVGIVTAPTGAAVRDIMNISARRNPYVQLYLYPALVQGENAKFSIVKGIETLDRLGLDVIIVGRGGGSIEDLWAFNEEIVARAIFACKTPVISAVGHETDVTIADYVADMRAPTPSAAAELAVFDYSQFEGQVELYRDALGKSAARKLERYRYQTEQFRLRFQLFDPRRQVRENRQRAADLEEKLKNRMASQIVTDRNRAVEAESRLRQLIEKQAVRDRHRLELMSSRLDGLSPLKKIGGGYGFLTNDKNRRIESVEQVKKGDLIQMRIRDGRIDAVVSGTAAAELGTGTALHNNSESAAQYQGKEDIGQ</sequence>
<dbReference type="GO" id="GO:0005737">
    <property type="term" value="C:cytoplasm"/>
    <property type="evidence" value="ECO:0007669"/>
    <property type="project" value="UniProtKB-SubCell"/>
</dbReference>
<keyword evidence="4 5" id="KW-0269">Exonuclease</keyword>
<keyword evidence="1 5" id="KW-0963">Cytoplasm</keyword>
<organism evidence="9 10">
    <name type="scientific">Hungatella effluvii</name>
    <dbReference type="NCBI Taxonomy" id="1096246"/>
    <lineage>
        <taxon>Bacteria</taxon>
        <taxon>Bacillati</taxon>
        <taxon>Bacillota</taxon>
        <taxon>Clostridia</taxon>
        <taxon>Lachnospirales</taxon>
        <taxon>Lachnospiraceae</taxon>
        <taxon>Hungatella</taxon>
    </lineage>
</organism>
<dbReference type="RefSeq" id="WP_243004959.1">
    <property type="nucleotide sequence ID" value="NZ_QJKD01000001.1"/>
</dbReference>
<dbReference type="NCBIfam" id="TIGR00237">
    <property type="entry name" value="xseA"/>
    <property type="match status" value="1"/>
</dbReference>
<dbReference type="EC" id="3.1.11.6" evidence="5"/>
<comment type="subcellular location">
    <subcellularLocation>
        <location evidence="5 6">Cytoplasm</location>
    </subcellularLocation>
</comment>
<evidence type="ECO:0000259" key="7">
    <source>
        <dbReference type="Pfam" id="PF02601"/>
    </source>
</evidence>
<dbReference type="EMBL" id="QJKD01000001">
    <property type="protein sequence ID" value="PXX57163.1"/>
    <property type="molecule type" value="Genomic_DNA"/>
</dbReference>
<comment type="catalytic activity">
    <reaction evidence="5 6">
        <text>Exonucleolytic cleavage in either 5'- to 3'- or 3'- to 5'-direction to yield nucleoside 5'-phosphates.</text>
        <dbReference type="EC" id="3.1.11.6"/>
    </reaction>
</comment>
<comment type="function">
    <text evidence="5">Bidirectionally degrades single-stranded DNA into large acid-insoluble oligonucleotides, which are then degraded further into small acid-soluble oligonucleotides.</text>
</comment>
<name>A0A2V3YEB6_9FIRM</name>
<dbReference type="GO" id="GO:0006308">
    <property type="term" value="P:DNA catabolic process"/>
    <property type="evidence" value="ECO:0007669"/>
    <property type="project" value="UniProtKB-UniRule"/>
</dbReference>
<dbReference type="CDD" id="cd04489">
    <property type="entry name" value="ExoVII_LU_OBF"/>
    <property type="match status" value="1"/>
</dbReference>
<dbReference type="InterPro" id="IPR020579">
    <property type="entry name" value="Exonuc_VII_lsu_C"/>
</dbReference>
<dbReference type="HAMAP" id="MF_00378">
    <property type="entry name" value="Exonuc_7_L"/>
    <property type="match status" value="1"/>
</dbReference>
<gene>
    <name evidence="5" type="primary">xseA</name>
    <name evidence="9" type="ORF">DFR60_101471</name>
</gene>
<dbReference type="AlphaFoldDB" id="A0A2V3YEB6"/>